<dbReference type="PANTHER" id="PTHR48081:SF13">
    <property type="entry name" value="ALPHA_BETA HYDROLASE"/>
    <property type="match status" value="1"/>
</dbReference>
<keyword evidence="2" id="KW-0732">Signal</keyword>
<reference evidence="4 5" key="1">
    <citation type="submission" date="2018-06" db="EMBL/GenBank/DDBJ databases">
        <authorList>
            <consortium name="Pathogen Informatics"/>
            <person name="Doyle S."/>
        </authorList>
    </citation>
    <scope>NUCLEOTIDE SEQUENCE [LARGE SCALE GENOMIC DNA]</scope>
    <source>
        <strain evidence="4 5">NCTC13456</strain>
    </source>
</reference>
<name>A0A376G746_9FLAO</name>
<dbReference type="EMBL" id="UFXS01000001">
    <property type="protein sequence ID" value="STD56164.1"/>
    <property type="molecule type" value="Genomic_DNA"/>
</dbReference>
<evidence type="ECO:0000259" key="3">
    <source>
        <dbReference type="Pfam" id="PF20434"/>
    </source>
</evidence>
<evidence type="ECO:0000256" key="1">
    <source>
        <dbReference type="ARBA" id="ARBA00022801"/>
    </source>
</evidence>
<dbReference type="SUPFAM" id="SSF53474">
    <property type="entry name" value="alpha/beta-Hydrolases"/>
    <property type="match status" value="1"/>
</dbReference>
<organism evidence="4 5">
    <name type="scientific">Empedobacter falsenii</name>
    <dbReference type="NCBI Taxonomy" id="343874"/>
    <lineage>
        <taxon>Bacteria</taxon>
        <taxon>Pseudomonadati</taxon>
        <taxon>Bacteroidota</taxon>
        <taxon>Flavobacteriia</taxon>
        <taxon>Flavobacteriales</taxon>
        <taxon>Weeksellaceae</taxon>
        <taxon>Empedobacter</taxon>
    </lineage>
</organism>
<dbReference type="Proteomes" id="UP000254737">
    <property type="component" value="Unassembled WGS sequence"/>
</dbReference>
<dbReference type="RefSeq" id="WP_115000447.1">
    <property type="nucleotide sequence ID" value="NZ_UFXS01000001.1"/>
</dbReference>
<dbReference type="Pfam" id="PF20434">
    <property type="entry name" value="BD-FAE"/>
    <property type="match status" value="1"/>
</dbReference>
<dbReference type="GO" id="GO:0016787">
    <property type="term" value="F:hydrolase activity"/>
    <property type="evidence" value="ECO:0007669"/>
    <property type="project" value="UniProtKB-KW"/>
</dbReference>
<keyword evidence="1 4" id="KW-0378">Hydrolase</keyword>
<dbReference type="STRING" id="343874.GCA_000805695_00110"/>
<accession>A0A376G746</accession>
<gene>
    <name evidence="4" type="primary">aes</name>
    <name evidence="4" type="ORF">NCTC13456_02145</name>
</gene>
<dbReference type="InterPro" id="IPR050300">
    <property type="entry name" value="GDXG_lipolytic_enzyme"/>
</dbReference>
<proteinExistence type="predicted"/>
<dbReference type="Gene3D" id="3.40.50.1820">
    <property type="entry name" value="alpha/beta hydrolase"/>
    <property type="match status" value="1"/>
</dbReference>
<protein>
    <submittedName>
        <fullName evidence="4">Acetyl esterase</fullName>
        <ecNumber evidence="4">3.1.1.-</ecNumber>
    </submittedName>
</protein>
<evidence type="ECO:0000256" key="2">
    <source>
        <dbReference type="SAM" id="SignalP"/>
    </source>
</evidence>
<dbReference type="AlphaFoldDB" id="A0A376G746"/>
<evidence type="ECO:0000313" key="5">
    <source>
        <dbReference type="Proteomes" id="UP000254737"/>
    </source>
</evidence>
<feature type="chain" id="PRO_5016688259" evidence="2">
    <location>
        <begin position="22"/>
        <end position="300"/>
    </location>
</feature>
<dbReference type="InterPro" id="IPR049492">
    <property type="entry name" value="BD-FAE-like_dom"/>
</dbReference>
<dbReference type="InterPro" id="IPR029058">
    <property type="entry name" value="AB_hydrolase_fold"/>
</dbReference>
<evidence type="ECO:0000313" key="4">
    <source>
        <dbReference type="EMBL" id="STD56164.1"/>
    </source>
</evidence>
<feature type="domain" description="BD-FAE-like" evidence="3">
    <location>
        <begin position="75"/>
        <end position="242"/>
    </location>
</feature>
<dbReference type="EC" id="3.1.1.-" evidence="4"/>
<dbReference type="PANTHER" id="PTHR48081">
    <property type="entry name" value="AB HYDROLASE SUPERFAMILY PROTEIN C4A8.06C"/>
    <property type="match status" value="1"/>
</dbReference>
<feature type="signal peptide" evidence="2">
    <location>
        <begin position="1"/>
        <end position="21"/>
    </location>
</feature>
<sequence length="300" mass="34451">MQLSIKKILFVFMMHMVIAFGQVERPKASPYTIESTYEKLKKNYPFITPISSKKFENINTFEDIIYQEKHQLKADIFQPKTQQKPSVAIVLVHGGGWISGSKENQKPMAQTLASAGFVTMAINYRLSDAAKYPAPLEDMDDAVNYLRKNRKKHKLDQSKIVILGASAGAQLATLYGVKSKKIAAIINIDGIVSFIYPEAEEGTYASYFFGYTKQDNFELWKEASPLEYVTSKTPPTLFINSSQPRFRAGRDDMMKKLSDYHILNEAYEIKNSPHSFWLMNPWFDETKDYIIDFLTKRFNK</sequence>